<comment type="caution">
    <text evidence="2">The sequence shown here is derived from an EMBL/GenBank/DDBJ whole genome shotgun (WGS) entry which is preliminary data.</text>
</comment>
<feature type="compositionally biased region" description="Low complexity" evidence="1">
    <location>
        <begin position="376"/>
        <end position="387"/>
    </location>
</feature>
<dbReference type="OrthoDB" id="419897at2759"/>
<dbReference type="PANTHER" id="PTHR24330">
    <property type="entry name" value="HOMEOBOX PROTEIN BARH-LIKE"/>
    <property type="match status" value="1"/>
</dbReference>
<organism evidence="2 3">
    <name type="scientific">Symbiodinium natans</name>
    <dbReference type="NCBI Taxonomy" id="878477"/>
    <lineage>
        <taxon>Eukaryota</taxon>
        <taxon>Sar</taxon>
        <taxon>Alveolata</taxon>
        <taxon>Dinophyceae</taxon>
        <taxon>Suessiales</taxon>
        <taxon>Symbiodiniaceae</taxon>
        <taxon>Symbiodinium</taxon>
    </lineage>
</organism>
<sequence>MAEQLLGHVKSIEEFLQQTSSMAPDMQEKVAANQMEQLLHKLSLINDLTTEQATTLSAALKGPCWTATHRSTWVEAVSNKIAHKGRSNGRKPTQSLLHFGAFLTPTDVAVLAGHGNLCVKLETMVTRRLSIGLTNPSEQTVGHVIATGMHHGIACTPEDSFNLVQEFKRLLKNKRKSAPSFTEHVQSYPSDPRQLPTKIFDFAYSSEEPVQQDQAQLPASSASGQVVLRRSSKVVRDTLQGRPAHVPTNAFAPDAAKTMLSMMTTLMNMQSGMQQGTRQGSGLQNLRIFGPNGSSGSQASRSPGMLQHEDAFQSPPRTSAGMPAASPQQQQQLSPLQQQQQLSPHVQQLSPEQQAQQQQQQQQQQLQQQLQQLQLALPSGQQSPSLSRTSPTFQTHLPSMDDNDVMGEVEKSSQLVTEALENKKMENKKKPDQIAPEWVWQVPVEGFRKARKAGTTMVDLAKLGRRSYVSLNGLANVLKELKALDRLPDASSRASIKRAREDDCKVNTALGPTFSSLSIHIEELDGRTGTASIREHKLPFICLPAVLSHAIATSDGFREFFLDRLRACPNGPTSPWKMIVYADEITPGNALKPLNSRKIHAFYVSFAEMGAELSSESMWFTVLAARSELVNKMEGGFSELFKLFMEKLFEGPFNLKTGCMLDFGQGKQHLFFASPAIFVADESCIKFAWDLKGASGSVCCLFCSNVVSQNNRLDVHDATNTLVTIAETDNSKWRARGDQVLWASHDRLETIAGRGSKTELQRLQQAMGINHNYKGLLGSRLLAPSSTTMYDWMHCYLVNGLLQLELGLLMPLLYAAGHSVKEILTFFSSFEWPHGLRPHKREVLKIFEKKTAPGDFKCSASQGLSIYPLLRLFVLLHANSLTGAAVRMACDSFLKLCLVLDSLLEGNKGKAISPQELRSRIVAHSQAFLKVHSEDSVIPTFHYSLHLPGMLHQHQRLVSCFCHERKHKQIKAIANNLHKVTKTFEFTVMEDVLGRSFLSLQEYEFWTKPSVTKAKPASEELVAELVASFGLPQAMGSLAGLVADFQPGQTCEQGDTVVLGEVVAEVWLHVQLANGEVHSLVSVWEPLGQNRFNVREQPTWIATNTIDKAVLHRRCNGEALIVP</sequence>
<gene>
    <name evidence="2" type="ORF">SNAT2548_LOCUS7103</name>
</gene>
<feature type="compositionally biased region" description="Polar residues" evidence="1">
    <location>
        <begin position="273"/>
        <end position="284"/>
    </location>
</feature>
<reference evidence="2" key="1">
    <citation type="submission" date="2021-02" db="EMBL/GenBank/DDBJ databases">
        <authorList>
            <person name="Dougan E. K."/>
            <person name="Rhodes N."/>
            <person name="Thang M."/>
            <person name="Chan C."/>
        </authorList>
    </citation>
    <scope>NUCLEOTIDE SEQUENCE</scope>
</reference>
<feature type="compositionally biased region" description="Polar residues" evidence="1">
    <location>
        <begin position="292"/>
        <end position="301"/>
    </location>
</feature>
<evidence type="ECO:0000256" key="1">
    <source>
        <dbReference type="SAM" id="MobiDB-lite"/>
    </source>
</evidence>
<name>A0A812JY25_9DINO</name>
<dbReference type="InterPro" id="IPR052145">
    <property type="entry name" value="Mediator/Homeobox_domain"/>
</dbReference>
<protein>
    <submittedName>
        <fullName evidence="2">Uncharacterized protein</fullName>
    </submittedName>
</protein>
<evidence type="ECO:0000313" key="3">
    <source>
        <dbReference type="Proteomes" id="UP000604046"/>
    </source>
</evidence>
<accession>A0A812JY25</accession>
<keyword evidence="3" id="KW-1185">Reference proteome</keyword>
<feature type="compositionally biased region" description="Low complexity" evidence="1">
    <location>
        <begin position="326"/>
        <end position="360"/>
    </location>
</feature>
<evidence type="ECO:0000313" key="2">
    <source>
        <dbReference type="EMBL" id="CAE7211414.1"/>
    </source>
</evidence>
<feature type="compositionally biased region" description="Polar residues" evidence="1">
    <location>
        <begin position="388"/>
        <end position="397"/>
    </location>
</feature>
<feature type="region of interest" description="Disordered" evidence="1">
    <location>
        <begin position="376"/>
        <end position="404"/>
    </location>
</feature>
<proteinExistence type="predicted"/>
<dbReference type="AlphaFoldDB" id="A0A812JY25"/>
<dbReference type="EMBL" id="CAJNDS010000489">
    <property type="protein sequence ID" value="CAE7211414.1"/>
    <property type="molecule type" value="Genomic_DNA"/>
</dbReference>
<dbReference type="Proteomes" id="UP000604046">
    <property type="component" value="Unassembled WGS sequence"/>
</dbReference>
<feature type="region of interest" description="Disordered" evidence="1">
    <location>
        <begin position="273"/>
        <end position="360"/>
    </location>
</feature>